<sequence>YTTHQLAMISYFKNGTIHSIAAYIKRIDTLKRYITISNENGSQTMQLEFAVLCHIE</sequence>
<organism evidence="1 2">
    <name type="scientific">Staphylococcus capitis</name>
    <dbReference type="NCBI Taxonomy" id="29388"/>
    <lineage>
        <taxon>Bacteria</taxon>
        <taxon>Bacillati</taxon>
        <taxon>Bacillota</taxon>
        <taxon>Bacilli</taxon>
        <taxon>Bacillales</taxon>
        <taxon>Staphylococcaceae</taxon>
        <taxon>Staphylococcus</taxon>
    </lineage>
</organism>
<gene>
    <name evidence="1" type="ORF">EQ811_16285</name>
</gene>
<name>A0A7Z7YRQ8_STACP</name>
<feature type="non-terminal residue" evidence="1">
    <location>
        <position position="1"/>
    </location>
</feature>
<accession>A0A7Z7YRQ8</accession>
<dbReference type="InterPro" id="IPR014962">
    <property type="entry name" value="YolD"/>
</dbReference>
<proteinExistence type="predicted"/>
<dbReference type="Pfam" id="PF08863">
    <property type="entry name" value="YolD"/>
    <property type="match status" value="1"/>
</dbReference>
<evidence type="ECO:0000313" key="2">
    <source>
        <dbReference type="Proteomes" id="UP000291949"/>
    </source>
</evidence>
<dbReference type="AlphaFoldDB" id="A0A7Z7YRQ8"/>
<reference evidence="1 2" key="1">
    <citation type="journal article" date="2019" name="Sci. Transl. Med.">
        <title>Quorum sensing between bacterial species on the skin protects against epidermal injury in atopic dermatitis.</title>
        <authorList>
            <person name="Williams M.R."/>
        </authorList>
    </citation>
    <scope>NUCLEOTIDE SEQUENCE [LARGE SCALE GENOMIC DNA]</scope>
    <source>
        <strain evidence="1 2">H8</strain>
    </source>
</reference>
<evidence type="ECO:0000313" key="1">
    <source>
        <dbReference type="EMBL" id="TBW68047.1"/>
    </source>
</evidence>
<protein>
    <submittedName>
        <fullName evidence="1">YolD-like family protein</fullName>
    </submittedName>
</protein>
<comment type="caution">
    <text evidence="1">The sequence shown here is derived from an EMBL/GenBank/DDBJ whole genome shotgun (WGS) entry which is preliminary data.</text>
</comment>
<dbReference type="Proteomes" id="UP000291949">
    <property type="component" value="Unassembled WGS sequence"/>
</dbReference>
<dbReference type="RefSeq" id="WP_196211710.1">
    <property type="nucleotide sequence ID" value="NZ_SCHC01000703.1"/>
</dbReference>
<dbReference type="EMBL" id="SCHC01000703">
    <property type="protein sequence ID" value="TBW68047.1"/>
    <property type="molecule type" value="Genomic_DNA"/>
</dbReference>